<dbReference type="RefSeq" id="WP_069718230.1">
    <property type="nucleotide sequence ID" value="NZ_MJEH01000046.1"/>
</dbReference>
<keyword evidence="9" id="KW-1133">Transmembrane helix</keyword>
<dbReference type="SUPFAM" id="SSF47384">
    <property type="entry name" value="Homodimeric domain of signal transducing histidine kinase"/>
    <property type="match status" value="1"/>
</dbReference>
<dbReference type="Gene3D" id="1.10.287.130">
    <property type="match status" value="1"/>
</dbReference>
<organism evidence="11 12">
    <name type="scientific">Bacillus solimangrovi</name>
    <dbReference type="NCBI Taxonomy" id="1305675"/>
    <lineage>
        <taxon>Bacteria</taxon>
        <taxon>Bacillati</taxon>
        <taxon>Bacillota</taxon>
        <taxon>Bacilli</taxon>
        <taxon>Bacillales</taxon>
        <taxon>Bacillaceae</taxon>
        <taxon>Bacillus</taxon>
    </lineage>
</organism>
<evidence type="ECO:0000256" key="4">
    <source>
        <dbReference type="ARBA" id="ARBA00022679"/>
    </source>
</evidence>
<dbReference type="SUPFAM" id="SSF55874">
    <property type="entry name" value="ATPase domain of HSP90 chaperone/DNA topoisomerase II/histidine kinase"/>
    <property type="match status" value="1"/>
</dbReference>
<accession>A0A1E5LCD2</accession>
<dbReference type="PANTHER" id="PTHR43304">
    <property type="entry name" value="PHYTOCHROME-LIKE PROTEIN CPH1"/>
    <property type="match status" value="1"/>
</dbReference>
<dbReference type="CDD" id="cd00082">
    <property type="entry name" value="HisKA"/>
    <property type="match status" value="1"/>
</dbReference>
<reference evidence="11 12" key="1">
    <citation type="submission" date="2016-08" db="EMBL/GenBank/DDBJ databases">
        <title>Genome of Bacillus solimangrovi GH2-4.</title>
        <authorList>
            <person name="Lim S."/>
            <person name="Kim B.-C."/>
        </authorList>
    </citation>
    <scope>NUCLEOTIDE SEQUENCE [LARGE SCALE GENOMIC DNA]</scope>
    <source>
        <strain evidence="11 12">GH2-4</strain>
    </source>
</reference>
<dbReference type="Proteomes" id="UP000095209">
    <property type="component" value="Unassembled WGS sequence"/>
</dbReference>
<dbReference type="OrthoDB" id="2710763at2"/>
<evidence type="ECO:0000256" key="9">
    <source>
        <dbReference type="SAM" id="Phobius"/>
    </source>
</evidence>
<dbReference type="SMART" id="SM00387">
    <property type="entry name" value="HATPase_c"/>
    <property type="match status" value="1"/>
</dbReference>
<proteinExistence type="predicted"/>
<feature type="transmembrane region" description="Helical" evidence="9">
    <location>
        <begin position="6"/>
        <end position="26"/>
    </location>
</feature>
<dbReference type="Gene3D" id="3.30.565.10">
    <property type="entry name" value="Histidine kinase-like ATPase, C-terminal domain"/>
    <property type="match status" value="1"/>
</dbReference>
<dbReference type="InterPro" id="IPR005467">
    <property type="entry name" value="His_kinase_dom"/>
</dbReference>
<evidence type="ECO:0000313" key="11">
    <source>
        <dbReference type="EMBL" id="OEH91755.1"/>
    </source>
</evidence>
<protein>
    <recommendedName>
        <fullName evidence="2">histidine kinase</fullName>
        <ecNumber evidence="2">2.7.13.3</ecNumber>
    </recommendedName>
</protein>
<evidence type="ECO:0000256" key="6">
    <source>
        <dbReference type="ARBA" id="ARBA00022777"/>
    </source>
</evidence>
<dbReference type="InterPro" id="IPR004358">
    <property type="entry name" value="Sig_transdc_His_kin-like_C"/>
</dbReference>
<dbReference type="PANTHER" id="PTHR43304:SF1">
    <property type="entry name" value="PAC DOMAIN-CONTAINING PROTEIN"/>
    <property type="match status" value="1"/>
</dbReference>
<comment type="caution">
    <text evidence="11">The sequence shown here is derived from an EMBL/GenBank/DDBJ whole genome shotgun (WGS) entry which is preliminary data.</text>
</comment>
<dbReference type="InterPro" id="IPR003661">
    <property type="entry name" value="HisK_dim/P_dom"/>
</dbReference>
<feature type="transmembrane region" description="Helical" evidence="9">
    <location>
        <begin position="109"/>
        <end position="128"/>
    </location>
</feature>
<comment type="catalytic activity">
    <reaction evidence="1">
        <text>ATP + protein L-histidine = ADP + protein N-phospho-L-histidine.</text>
        <dbReference type="EC" id="2.7.13.3"/>
    </reaction>
</comment>
<evidence type="ECO:0000256" key="1">
    <source>
        <dbReference type="ARBA" id="ARBA00000085"/>
    </source>
</evidence>
<feature type="transmembrane region" description="Helical" evidence="9">
    <location>
        <begin position="162"/>
        <end position="181"/>
    </location>
</feature>
<dbReference type="InterPro" id="IPR036097">
    <property type="entry name" value="HisK_dim/P_sf"/>
</dbReference>
<dbReference type="EMBL" id="MJEH01000046">
    <property type="protein sequence ID" value="OEH91755.1"/>
    <property type="molecule type" value="Genomic_DNA"/>
</dbReference>
<evidence type="ECO:0000256" key="7">
    <source>
        <dbReference type="ARBA" id="ARBA00022840"/>
    </source>
</evidence>
<evidence type="ECO:0000256" key="3">
    <source>
        <dbReference type="ARBA" id="ARBA00022553"/>
    </source>
</evidence>
<dbReference type="InterPro" id="IPR003594">
    <property type="entry name" value="HATPase_dom"/>
</dbReference>
<dbReference type="InterPro" id="IPR052162">
    <property type="entry name" value="Sensor_kinase/Photoreceptor"/>
</dbReference>
<feature type="transmembrane region" description="Helical" evidence="9">
    <location>
        <begin position="193"/>
        <end position="212"/>
    </location>
</feature>
<evidence type="ECO:0000256" key="8">
    <source>
        <dbReference type="ARBA" id="ARBA00023012"/>
    </source>
</evidence>
<feature type="domain" description="Histidine kinase" evidence="10">
    <location>
        <begin position="266"/>
        <end position="475"/>
    </location>
</feature>
<gene>
    <name evidence="11" type="ORF">BFG57_17790</name>
</gene>
<keyword evidence="12" id="KW-1185">Reference proteome</keyword>
<keyword evidence="9" id="KW-0472">Membrane</keyword>
<keyword evidence="4" id="KW-0808">Transferase</keyword>
<dbReference type="EC" id="2.7.13.3" evidence="2"/>
<dbReference type="PRINTS" id="PR00344">
    <property type="entry name" value="BCTRLSENSOR"/>
</dbReference>
<dbReference type="GO" id="GO:0000155">
    <property type="term" value="F:phosphorelay sensor kinase activity"/>
    <property type="evidence" value="ECO:0007669"/>
    <property type="project" value="InterPro"/>
</dbReference>
<evidence type="ECO:0000259" key="10">
    <source>
        <dbReference type="PROSITE" id="PS50109"/>
    </source>
</evidence>
<feature type="transmembrane region" description="Helical" evidence="9">
    <location>
        <begin position="218"/>
        <end position="237"/>
    </location>
</feature>
<keyword evidence="9" id="KW-0812">Transmembrane</keyword>
<name>A0A1E5LCD2_9BACI</name>
<feature type="transmembrane region" description="Helical" evidence="9">
    <location>
        <begin position="33"/>
        <end position="53"/>
    </location>
</feature>
<keyword evidence="5" id="KW-0547">Nucleotide-binding</keyword>
<evidence type="ECO:0000256" key="2">
    <source>
        <dbReference type="ARBA" id="ARBA00012438"/>
    </source>
</evidence>
<dbReference type="AlphaFoldDB" id="A0A1E5LCD2"/>
<dbReference type="Pfam" id="PF02518">
    <property type="entry name" value="HATPase_c"/>
    <property type="match status" value="1"/>
</dbReference>
<dbReference type="InterPro" id="IPR036890">
    <property type="entry name" value="HATPase_C_sf"/>
</dbReference>
<evidence type="ECO:0000256" key="5">
    <source>
        <dbReference type="ARBA" id="ARBA00022741"/>
    </source>
</evidence>
<keyword evidence="3" id="KW-0597">Phosphoprotein</keyword>
<feature type="transmembrane region" description="Helical" evidence="9">
    <location>
        <begin position="65"/>
        <end position="88"/>
    </location>
</feature>
<dbReference type="PROSITE" id="PS50109">
    <property type="entry name" value="HIS_KIN"/>
    <property type="match status" value="1"/>
</dbReference>
<sequence length="478" mass="55001">MGLVALLLLLIGMFPVILAVSLWYLYPYSKITIGILFFLGNITLWQIDVSILYMGDFLSIETIEFLFKLFRIGPIMTIPSILYTAYLCSKHDASKDEEQTPLLKISNSLLSKKAILIVSVWGMIIYIINWTPMDIANLSLRSLKSSHGELLFYYPEYGSLSFLFKAHLLLFFLAITILFLRTRYVHSPHLRTFLIRFIQGTMILFVTGLSNFAPRTGLLVSSLGIILFSIYIIFSFMKMHHDTLNDYQNAINKQQRLDYMGTITSTLIHELKNSLTMLKGYSKLLTQTQSFDKKGEEWIKFIELGNDQLDDLVNSYSTFLEKQEIEMKISNVNKVIQTAIDLTRHDLDNKGLTVELNGKDNIRAVMNDTYMHQVFVNLIKNSIEATPADRKQKKINIFAREEKDNVYIDFFDSGTGIPRYKWNDIFTPFISEKTNGMGIGLSFCKKVLFEHHGNIEVIGSNKEGTHFRITLPQYTQKI</sequence>
<evidence type="ECO:0000313" key="12">
    <source>
        <dbReference type="Proteomes" id="UP000095209"/>
    </source>
</evidence>
<keyword evidence="8" id="KW-0902">Two-component regulatory system</keyword>
<keyword evidence="6" id="KW-0418">Kinase</keyword>
<keyword evidence="7" id="KW-0067">ATP-binding</keyword>
<dbReference type="GO" id="GO:0005524">
    <property type="term" value="F:ATP binding"/>
    <property type="evidence" value="ECO:0007669"/>
    <property type="project" value="UniProtKB-KW"/>
</dbReference>
<dbReference type="STRING" id="1305675.BFG57_17790"/>